<reference evidence="1" key="1">
    <citation type="submission" date="2020-07" db="EMBL/GenBank/DDBJ databases">
        <title>Multicomponent nature underlies the extraordinary mechanical properties of spider dragline silk.</title>
        <authorList>
            <person name="Kono N."/>
            <person name="Nakamura H."/>
            <person name="Mori M."/>
            <person name="Yoshida Y."/>
            <person name="Ohtoshi R."/>
            <person name="Malay A.D."/>
            <person name="Moran D.A.P."/>
            <person name="Tomita M."/>
            <person name="Numata K."/>
            <person name="Arakawa K."/>
        </authorList>
    </citation>
    <scope>NUCLEOTIDE SEQUENCE</scope>
</reference>
<evidence type="ECO:0000313" key="1">
    <source>
        <dbReference type="EMBL" id="GFQ65584.1"/>
    </source>
</evidence>
<keyword evidence="2" id="KW-1185">Reference proteome</keyword>
<protein>
    <submittedName>
        <fullName evidence="1">SCAN domain-containing protein 3</fullName>
    </submittedName>
</protein>
<dbReference type="EMBL" id="BMAO01010214">
    <property type="protein sequence ID" value="GFQ65584.1"/>
    <property type="molecule type" value="Genomic_DNA"/>
</dbReference>
<comment type="caution">
    <text evidence="1">The sequence shown here is derived from an EMBL/GenBank/DDBJ whole genome shotgun (WGS) entry which is preliminary data.</text>
</comment>
<dbReference type="PANTHER" id="PTHR45913:SF19">
    <property type="entry name" value="LOW QUALITY PROTEIN: ZINC FINGER BED DOMAIN-CONTAINING PROTEIN 5-LIKE"/>
    <property type="match status" value="1"/>
</dbReference>
<dbReference type="OrthoDB" id="6427599at2759"/>
<name>A0A8X6K866_TRICU</name>
<dbReference type="Proteomes" id="UP000887116">
    <property type="component" value="Unassembled WGS sequence"/>
</dbReference>
<organism evidence="1 2">
    <name type="scientific">Trichonephila clavata</name>
    <name type="common">Joro spider</name>
    <name type="synonym">Nephila clavata</name>
    <dbReference type="NCBI Taxonomy" id="2740835"/>
    <lineage>
        <taxon>Eukaryota</taxon>
        <taxon>Metazoa</taxon>
        <taxon>Ecdysozoa</taxon>
        <taxon>Arthropoda</taxon>
        <taxon>Chelicerata</taxon>
        <taxon>Arachnida</taxon>
        <taxon>Araneae</taxon>
        <taxon>Araneomorphae</taxon>
        <taxon>Entelegynae</taxon>
        <taxon>Araneoidea</taxon>
        <taxon>Nephilidae</taxon>
        <taxon>Trichonephila</taxon>
    </lineage>
</organism>
<evidence type="ECO:0000313" key="2">
    <source>
        <dbReference type="Proteomes" id="UP000887116"/>
    </source>
</evidence>
<proteinExistence type="predicted"/>
<gene>
    <name evidence="1" type="primary">WH47_07713</name>
    <name evidence="1" type="ORF">TNCT_638071</name>
</gene>
<sequence>MVLGKDDKDNKAIVLSNKFDNRIDKMSEDIEMQLVKKLKTRTFSVQLDESPLRDSEAVLITYIRYVNKDHFAEEMLFCKSLESTTTSKDIYNKLKTYLDANNM</sequence>
<accession>A0A8X6K866</accession>
<dbReference type="AlphaFoldDB" id="A0A8X6K866"/>
<dbReference type="PANTHER" id="PTHR45913">
    <property type="entry name" value="EPM2A-INTERACTING PROTEIN 1"/>
    <property type="match status" value="1"/>
</dbReference>